<sequence>MPTEPGPTELNPMQLRRRRALRLAWGTALCLAVSYGIGMPIPFLAPVLAVLLLAMRTQALPLKAAPALALLVMLSCGIGLLLIPLLRHAPLSGVLLVGVGLYCVFRYALRGGNGLLANLLVIGLTMIAAAGTSDFTLALSVVEALAKGMLLAVLSTAVAHALFPEPANAPSPPAPPFPSEQDVGWIALRATLIVMPAFLLAVIAPDRFMPLIMKSVSLGQQAGETRARHASRELIGSTLLAGVLAILVWSALSLFVHLWMFFLWVLLFTLWQGRRLYAAVATRKSPAYWVSCLTTMLILLGQSVADSAGGQDVYRAFAIRMALFLAVSLYASGMLIWIDGRRSKAQTT</sequence>
<dbReference type="RefSeq" id="WP_138524809.1">
    <property type="nucleotide sequence ID" value="NZ_JAOCBK010000013.1"/>
</dbReference>
<feature type="transmembrane region" description="Helical" evidence="1">
    <location>
        <begin position="115"/>
        <end position="137"/>
    </location>
</feature>
<dbReference type="EMBL" id="SWDV01000024">
    <property type="protein sequence ID" value="TLX74478.1"/>
    <property type="molecule type" value="Genomic_DNA"/>
</dbReference>
<dbReference type="Proteomes" id="UP000306635">
    <property type="component" value="Unassembled WGS sequence"/>
</dbReference>
<protein>
    <submittedName>
        <fullName evidence="2">DUF2955 domain-containing protein</fullName>
    </submittedName>
</protein>
<feature type="transmembrane region" description="Helical" evidence="1">
    <location>
        <begin position="234"/>
        <end position="252"/>
    </location>
</feature>
<feature type="transmembrane region" description="Helical" evidence="1">
    <location>
        <begin position="258"/>
        <end position="274"/>
    </location>
</feature>
<dbReference type="OrthoDB" id="8958423at2"/>
<reference evidence="2 3" key="1">
    <citation type="submission" date="2019-04" db="EMBL/GenBank/DDBJ databases">
        <authorList>
            <person name="Li M."/>
        </authorList>
    </citation>
    <scope>NUCLEOTIDE SEQUENCE [LARGE SCALE GENOMIC DNA]</scope>
    <source>
        <strain evidence="2 3">LAM1902</strain>
    </source>
</reference>
<keyword evidence="1" id="KW-0472">Membrane</keyword>
<keyword evidence="3" id="KW-1185">Reference proteome</keyword>
<evidence type="ECO:0000313" key="3">
    <source>
        <dbReference type="Proteomes" id="UP000306635"/>
    </source>
</evidence>
<feature type="transmembrane region" description="Helical" evidence="1">
    <location>
        <begin position="23"/>
        <end position="52"/>
    </location>
</feature>
<dbReference type="AlphaFoldDB" id="A0A5R9QYE0"/>
<evidence type="ECO:0000313" key="2">
    <source>
        <dbReference type="EMBL" id="TLX74478.1"/>
    </source>
</evidence>
<feature type="transmembrane region" description="Helical" evidence="1">
    <location>
        <begin position="317"/>
        <end position="338"/>
    </location>
</feature>
<comment type="caution">
    <text evidence="2">The sequence shown here is derived from an EMBL/GenBank/DDBJ whole genome shotgun (WGS) entry which is preliminary data.</text>
</comment>
<feature type="transmembrane region" description="Helical" evidence="1">
    <location>
        <begin position="144"/>
        <end position="163"/>
    </location>
</feature>
<evidence type="ECO:0000256" key="1">
    <source>
        <dbReference type="SAM" id="Phobius"/>
    </source>
</evidence>
<organism evidence="2 3">
    <name type="scientific">Pseudomonas nicosulfuronedens</name>
    <dbReference type="NCBI Taxonomy" id="2571105"/>
    <lineage>
        <taxon>Bacteria</taxon>
        <taxon>Pseudomonadati</taxon>
        <taxon>Pseudomonadota</taxon>
        <taxon>Gammaproteobacteria</taxon>
        <taxon>Pseudomonadales</taxon>
        <taxon>Pseudomonadaceae</taxon>
        <taxon>Pseudomonas</taxon>
    </lineage>
</organism>
<dbReference type="InterPro" id="IPR022604">
    <property type="entry name" value="DUF2955"/>
</dbReference>
<proteinExistence type="predicted"/>
<feature type="transmembrane region" description="Helical" evidence="1">
    <location>
        <begin position="64"/>
        <end position="83"/>
    </location>
</feature>
<keyword evidence="1" id="KW-0812">Transmembrane</keyword>
<name>A0A5R9QYE0_9PSED</name>
<accession>A0A5R9QYE0</accession>
<gene>
    <name evidence="2" type="ORF">FAS41_18535</name>
</gene>
<feature type="transmembrane region" description="Helical" evidence="1">
    <location>
        <begin position="90"/>
        <end position="109"/>
    </location>
</feature>
<keyword evidence="1" id="KW-1133">Transmembrane helix</keyword>
<dbReference type="Pfam" id="PF11168">
    <property type="entry name" value="DUF2955"/>
    <property type="match status" value="1"/>
</dbReference>
<feature type="transmembrane region" description="Helical" evidence="1">
    <location>
        <begin position="183"/>
        <end position="204"/>
    </location>
</feature>
<feature type="transmembrane region" description="Helical" evidence="1">
    <location>
        <begin position="286"/>
        <end position="305"/>
    </location>
</feature>